<dbReference type="EMBL" id="MT141438">
    <property type="protein sequence ID" value="QJA61331.1"/>
    <property type="molecule type" value="Genomic_DNA"/>
</dbReference>
<evidence type="ECO:0000256" key="1">
    <source>
        <dbReference type="SAM" id="Coils"/>
    </source>
</evidence>
<evidence type="ECO:0000313" key="2">
    <source>
        <dbReference type="EMBL" id="QJA61331.1"/>
    </source>
</evidence>
<organism evidence="3">
    <name type="scientific">viral metagenome</name>
    <dbReference type="NCBI Taxonomy" id="1070528"/>
    <lineage>
        <taxon>unclassified sequences</taxon>
        <taxon>metagenomes</taxon>
        <taxon>organismal metagenomes</taxon>
    </lineage>
</organism>
<dbReference type="EMBL" id="MT142480">
    <property type="protein sequence ID" value="QJA82132.1"/>
    <property type="molecule type" value="Genomic_DNA"/>
</dbReference>
<sequence>MTEKDAIELLDKLQSFMENTNKNIQALMIKVHNLEVDIDKLKKDKQRLIIAN</sequence>
<dbReference type="AlphaFoldDB" id="A0A6M3KJW1"/>
<evidence type="ECO:0000313" key="3">
    <source>
        <dbReference type="EMBL" id="QJA82132.1"/>
    </source>
</evidence>
<feature type="coiled-coil region" evidence="1">
    <location>
        <begin position="17"/>
        <end position="51"/>
    </location>
</feature>
<proteinExistence type="predicted"/>
<reference evidence="3" key="1">
    <citation type="submission" date="2020-03" db="EMBL/GenBank/DDBJ databases">
        <title>The deep terrestrial virosphere.</title>
        <authorList>
            <person name="Holmfeldt K."/>
            <person name="Nilsson E."/>
            <person name="Simone D."/>
            <person name="Lopez-Fernandez M."/>
            <person name="Wu X."/>
            <person name="de Brujin I."/>
            <person name="Lundin D."/>
            <person name="Andersson A."/>
            <person name="Bertilsson S."/>
            <person name="Dopson M."/>
        </authorList>
    </citation>
    <scope>NUCLEOTIDE SEQUENCE</scope>
    <source>
        <strain evidence="3">MM415A00442</strain>
        <strain evidence="2">MM415B00961</strain>
    </source>
</reference>
<gene>
    <name evidence="3" type="ORF">MM415A00442_0015</name>
    <name evidence="2" type="ORF">MM415B00961_0005</name>
</gene>
<name>A0A6M3KJW1_9ZZZZ</name>
<accession>A0A6M3KJW1</accession>
<protein>
    <submittedName>
        <fullName evidence="3">Uncharacterized protein</fullName>
    </submittedName>
</protein>
<keyword evidence="1" id="KW-0175">Coiled coil</keyword>